<evidence type="ECO:0000313" key="5">
    <source>
        <dbReference type="Proteomes" id="UP000516656"/>
    </source>
</evidence>
<dbReference type="Pfam" id="PF00583">
    <property type="entry name" value="Acetyltransf_1"/>
    <property type="match status" value="1"/>
</dbReference>
<name>A0A1Q9GWJ6_PHODP</name>
<evidence type="ECO:0000313" key="2">
    <source>
        <dbReference type="EMBL" id="BAX55645.1"/>
    </source>
</evidence>
<protein>
    <submittedName>
        <fullName evidence="2">Acetyltransferase (GNAT) family protein</fullName>
    </submittedName>
    <submittedName>
        <fullName evidence="3">GNAT family N-acetyltransferase</fullName>
    </submittedName>
</protein>
<reference evidence="4" key="2">
    <citation type="submission" date="2017-05" db="EMBL/GenBank/DDBJ databases">
        <title>Whole genome sequence of fish pathogenic bacteria, Photobacterium damselae subsp. piscicida, strain 91-197, isolated from hybrid striped bass (Morone sp.) in USA.</title>
        <authorList>
            <person name="Teru Y."/>
            <person name="Hikima J."/>
            <person name="Kono T."/>
            <person name="Sakai M."/>
            <person name="Takano T."/>
            <person name="Hawke J.P."/>
            <person name="Takeyama H."/>
            <person name="Aoki T."/>
        </authorList>
    </citation>
    <scope>NUCLEOTIDE SEQUENCE [LARGE SCALE GENOMIC DNA]</scope>
    <source>
        <strain evidence="4">91-197</strain>
    </source>
</reference>
<dbReference type="Proteomes" id="UP000516656">
    <property type="component" value="Chromosome 2"/>
</dbReference>
<dbReference type="EMBL" id="CP061855">
    <property type="protein sequence ID" value="QOD58121.1"/>
    <property type="molecule type" value="Genomic_DNA"/>
</dbReference>
<dbReference type="RefSeq" id="WP_069107656.1">
    <property type="nucleotide sequence ID" value="NZ_AP018046.1"/>
</dbReference>
<dbReference type="InterPro" id="IPR000182">
    <property type="entry name" value="GNAT_dom"/>
</dbReference>
<proteinExistence type="predicted"/>
<feature type="domain" description="N-acetyltransferase" evidence="1">
    <location>
        <begin position="1"/>
        <end position="150"/>
    </location>
</feature>
<evidence type="ECO:0000313" key="3">
    <source>
        <dbReference type="EMBL" id="QOD58121.1"/>
    </source>
</evidence>
<organism evidence="3 5">
    <name type="scientific">Photobacterium damsela subsp. piscicida</name>
    <name type="common">Pasteurella piscicida</name>
    <dbReference type="NCBI Taxonomy" id="38294"/>
    <lineage>
        <taxon>Bacteria</taxon>
        <taxon>Pseudomonadati</taxon>
        <taxon>Pseudomonadota</taxon>
        <taxon>Gammaproteobacteria</taxon>
        <taxon>Vibrionales</taxon>
        <taxon>Vibrionaceae</taxon>
        <taxon>Photobacterium</taxon>
    </lineage>
</organism>
<reference evidence="2" key="1">
    <citation type="journal article" date="2017" name="Genome Announc.">
        <title>Whole-Genome Sequence of Photobacterium damselae subsp. piscicida Strain 91-197, Isolated from Hybrid Striped Bass (Morone sp.) in the United States.</title>
        <authorList>
            <person name="Teru Y."/>
            <person name="Hikima J."/>
            <person name="Kono T."/>
            <person name="Sakai M."/>
            <person name="Takano T."/>
            <person name="Hawke J.P."/>
            <person name="Takeyama H."/>
            <person name="Aoki T."/>
        </authorList>
    </citation>
    <scope>NUCLEOTIDE SEQUENCE</scope>
    <source>
        <strain evidence="2">91-197</strain>
    </source>
</reference>
<dbReference type="Gene3D" id="3.40.630.30">
    <property type="match status" value="1"/>
</dbReference>
<evidence type="ECO:0000259" key="1">
    <source>
        <dbReference type="PROSITE" id="PS51186"/>
    </source>
</evidence>
<dbReference type="PROSITE" id="PS51186">
    <property type="entry name" value="GNAT"/>
    <property type="match status" value="1"/>
</dbReference>
<gene>
    <name evidence="3" type="ORF">IC627_20220</name>
    <name evidence="2" type="ORF">PDPUS_2_01059</name>
</gene>
<dbReference type="Proteomes" id="UP000218676">
    <property type="component" value="Chromosome 2"/>
</dbReference>
<dbReference type="GO" id="GO:0016747">
    <property type="term" value="F:acyltransferase activity, transferring groups other than amino-acyl groups"/>
    <property type="evidence" value="ECO:0007669"/>
    <property type="project" value="InterPro"/>
</dbReference>
<accession>A0A1Q9GWJ6</accession>
<evidence type="ECO:0000313" key="4">
    <source>
        <dbReference type="Proteomes" id="UP000218676"/>
    </source>
</evidence>
<reference evidence="3 5" key="3">
    <citation type="submission" date="2020-09" db="EMBL/GenBank/DDBJ databases">
        <title>Complete, closed and curated genome sequences of Photobacterium damselae subsp. piscicida isolates from Australia indicate localised evolution and additional plasmid-borne pathogenicity mechanisms.</title>
        <authorList>
            <person name="Baseggio L."/>
            <person name="Silayeva O."/>
            <person name="Buller N."/>
            <person name="Landos M."/>
            <person name="Engelstaedter J."/>
            <person name="Barnes A.C."/>
        </authorList>
    </citation>
    <scope>NUCLEOTIDE SEQUENCE [LARGE SCALE GENOMIC DNA]</scope>
    <source>
        <strain evidence="3 5">AS-16-0540-1</strain>
    </source>
</reference>
<keyword evidence="3" id="KW-0808">Transferase</keyword>
<dbReference type="InterPro" id="IPR016181">
    <property type="entry name" value="Acyl_CoA_acyltransferase"/>
</dbReference>
<dbReference type="AlphaFoldDB" id="A0A1Q9GWJ6"/>
<dbReference type="CDD" id="cd04301">
    <property type="entry name" value="NAT_SF"/>
    <property type="match status" value="1"/>
</dbReference>
<dbReference type="SUPFAM" id="SSF55729">
    <property type="entry name" value="Acyl-CoA N-acyltransferases (Nat)"/>
    <property type="match status" value="1"/>
</dbReference>
<dbReference type="PANTHER" id="PTHR43072">
    <property type="entry name" value="N-ACETYLTRANSFERASE"/>
    <property type="match status" value="1"/>
</dbReference>
<dbReference type="EMBL" id="AP018046">
    <property type="protein sequence ID" value="BAX55645.1"/>
    <property type="molecule type" value="Genomic_DNA"/>
</dbReference>
<sequence length="166" mass="18931">MFHDSFEFITAPNAHLVSEAEIVFNRQTKNWKSLTDSFLNVVAVNTKQEVIGMASIKGSETQSDYLELGYLFVSSDYRRMGIAAKFTQIRIDYARENGVKVLYAIVEPDNHASINNLDKFGFKYYGTYGHIKGLDLSYDWFALVLDETINLDAVMTQLAGPRKRIR</sequence>